<dbReference type="EMBL" id="AVOT02029301">
    <property type="protein sequence ID" value="MBW0522071.1"/>
    <property type="molecule type" value="Genomic_DNA"/>
</dbReference>
<dbReference type="Proteomes" id="UP000765509">
    <property type="component" value="Unassembled WGS sequence"/>
</dbReference>
<accession>A0A9Q3HXW6</accession>
<evidence type="ECO:0000313" key="1">
    <source>
        <dbReference type="EMBL" id="MBW0522071.1"/>
    </source>
</evidence>
<name>A0A9Q3HXW6_9BASI</name>
<gene>
    <name evidence="1" type="ORF">O181_061786</name>
</gene>
<dbReference type="AlphaFoldDB" id="A0A9Q3HXW6"/>
<proteinExistence type="predicted"/>
<keyword evidence="2" id="KW-1185">Reference proteome</keyword>
<evidence type="ECO:0000313" key="2">
    <source>
        <dbReference type="Proteomes" id="UP000765509"/>
    </source>
</evidence>
<protein>
    <submittedName>
        <fullName evidence="1">Uncharacterized protein</fullName>
    </submittedName>
</protein>
<reference evidence="1" key="1">
    <citation type="submission" date="2021-03" db="EMBL/GenBank/DDBJ databases">
        <title>Draft genome sequence of rust myrtle Austropuccinia psidii MF-1, a brazilian biotype.</title>
        <authorList>
            <person name="Quecine M.C."/>
            <person name="Pachon D.M.R."/>
            <person name="Bonatelli M.L."/>
            <person name="Correr F.H."/>
            <person name="Franceschini L.M."/>
            <person name="Leite T.F."/>
            <person name="Margarido G.R.A."/>
            <person name="Almeida C.A."/>
            <person name="Ferrarezi J.A."/>
            <person name="Labate C.A."/>
        </authorList>
    </citation>
    <scope>NUCLEOTIDE SEQUENCE</scope>
    <source>
        <strain evidence="1">MF-1</strain>
    </source>
</reference>
<sequence length="116" mass="12707">MVTFSGPNSVFPSQGPKIQFPFQRRTSQLISRAIHGGNQRTIQGSQSPGPAGVGCQGIKYLNTAWTTQLVRTGGNQSSGMYLAQLANSYFTVGIQSHISNFKLARSVLTHFRQYSR</sequence>
<organism evidence="1 2">
    <name type="scientific">Austropuccinia psidii MF-1</name>
    <dbReference type="NCBI Taxonomy" id="1389203"/>
    <lineage>
        <taxon>Eukaryota</taxon>
        <taxon>Fungi</taxon>
        <taxon>Dikarya</taxon>
        <taxon>Basidiomycota</taxon>
        <taxon>Pucciniomycotina</taxon>
        <taxon>Pucciniomycetes</taxon>
        <taxon>Pucciniales</taxon>
        <taxon>Sphaerophragmiaceae</taxon>
        <taxon>Austropuccinia</taxon>
    </lineage>
</organism>
<comment type="caution">
    <text evidence="1">The sequence shown here is derived from an EMBL/GenBank/DDBJ whole genome shotgun (WGS) entry which is preliminary data.</text>
</comment>